<evidence type="ECO:0000313" key="3">
    <source>
        <dbReference type="Proteomes" id="UP000308671"/>
    </source>
</evidence>
<evidence type="ECO:0000259" key="1">
    <source>
        <dbReference type="Pfam" id="PF14420"/>
    </source>
</evidence>
<protein>
    <recommendedName>
        <fullName evidence="1">Clr5 domain-containing protein</fullName>
    </recommendedName>
</protein>
<dbReference type="EMBL" id="PQXL01000198">
    <property type="protein sequence ID" value="THV49382.1"/>
    <property type="molecule type" value="Genomic_DNA"/>
</dbReference>
<feature type="domain" description="Clr5" evidence="1">
    <location>
        <begin position="111"/>
        <end position="171"/>
    </location>
</feature>
<comment type="caution">
    <text evidence="2">The sequence shown here is derived from an EMBL/GenBank/DDBJ whole genome shotgun (WGS) entry which is preliminary data.</text>
</comment>
<dbReference type="Proteomes" id="UP000308671">
    <property type="component" value="Unassembled WGS sequence"/>
</dbReference>
<keyword evidence="3" id="KW-1185">Reference proteome</keyword>
<organism evidence="2 3">
    <name type="scientific">Botrytis galanthina</name>
    <dbReference type="NCBI Taxonomy" id="278940"/>
    <lineage>
        <taxon>Eukaryota</taxon>
        <taxon>Fungi</taxon>
        <taxon>Dikarya</taxon>
        <taxon>Ascomycota</taxon>
        <taxon>Pezizomycotina</taxon>
        <taxon>Leotiomycetes</taxon>
        <taxon>Helotiales</taxon>
        <taxon>Sclerotiniaceae</taxon>
        <taxon>Botrytis</taxon>
    </lineage>
</organism>
<proteinExistence type="predicted"/>
<accession>A0A4S8QYZ7</accession>
<dbReference type="PANTHER" id="PTHR38788">
    <property type="entry name" value="CLR5 DOMAIN-CONTAINING PROTEIN"/>
    <property type="match status" value="1"/>
</dbReference>
<name>A0A4S8QYZ7_9HELO</name>
<evidence type="ECO:0000313" key="2">
    <source>
        <dbReference type="EMBL" id="THV49382.1"/>
    </source>
</evidence>
<dbReference type="InterPro" id="IPR025676">
    <property type="entry name" value="Clr5_dom"/>
</dbReference>
<sequence length="330" mass="38304">MAANFDFALDDEAMSQEFSGIFLEDFNLSEGFNNGTEQLELEHGTLDQSASSITPQPLPSIDSYSYTQPSLPYNDTPTVPSITTAHANPSMVKPMLPPSKITARRAPKEHSAEEWERQRINFTQLYTIEDKPLKEVMKIMENEYGFRATQLIRNGRPRQYKRRIEQWKLDKNIKENDMRVILRKDLKRKREGKNSEFRISGREIEPKKIQRFAQRYKVTEESILEFDVETPCYIDCDTPAPIIEDESIHNFTGEDSTPYLTALSAPAVESDQEREIRIVDTRKTVLKQFLRVLGVPNPNDLKFDFSIFKFRPEIDGLSDEMFGKLIFYVR</sequence>
<dbReference type="PANTHER" id="PTHR38788:SF3">
    <property type="entry name" value="CLR5 DOMAIN-CONTAINING PROTEIN"/>
    <property type="match status" value="1"/>
</dbReference>
<dbReference type="OrthoDB" id="5986190at2759"/>
<reference evidence="2 3" key="1">
    <citation type="submission" date="2017-12" db="EMBL/GenBank/DDBJ databases">
        <title>Comparative genomics of Botrytis spp.</title>
        <authorList>
            <person name="Valero-Jimenez C.A."/>
            <person name="Tapia P."/>
            <person name="Veloso J."/>
            <person name="Silva-Moreno E."/>
            <person name="Staats M."/>
            <person name="Valdes J.H."/>
            <person name="Van Kan J.A.L."/>
        </authorList>
    </citation>
    <scope>NUCLEOTIDE SEQUENCE [LARGE SCALE GENOMIC DNA]</scope>
    <source>
        <strain evidence="2 3">MUCL435</strain>
    </source>
</reference>
<dbReference type="AlphaFoldDB" id="A0A4S8QYZ7"/>
<dbReference type="Pfam" id="PF14420">
    <property type="entry name" value="Clr5"/>
    <property type="match status" value="1"/>
</dbReference>
<gene>
    <name evidence="2" type="ORF">BGAL_0198g00200</name>
</gene>